<dbReference type="SUPFAM" id="SSF56935">
    <property type="entry name" value="Porins"/>
    <property type="match status" value="1"/>
</dbReference>
<protein>
    <submittedName>
        <fullName evidence="2">Surface lipoprotein assembly modifier</fullName>
    </submittedName>
</protein>
<evidence type="ECO:0000313" key="3">
    <source>
        <dbReference type="Proteomes" id="UP001595791"/>
    </source>
</evidence>
<organism evidence="2 3">
    <name type="scientific">Chitinimonas lacunae</name>
    <dbReference type="NCBI Taxonomy" id="1963018"/>
    <lineage>
        <taxon>Bacteria</taxon>
        <taxon>Pseudomonadati</taxon>
        <taxon>Pseudomonadota</taxon>
        <taxon>Betaproteobacteria</taxon>
        <taxon>Neisseriales</taxon>
        <taxon>Chitinibacteraceae</taxon>
        <taxon>Chitinimonas</taxon>
    </lineage>
</organism>
<accession>A0ABV8MU39</accession>
<evidence type="ECO:0000259" key="1">
    <source>
        <dbReference type="Pfam" id="PF04575"/>
    </source>
</evidence>
<dbReference type="Proteomes" id="UP001595791">
    <property type="component" value="Unassembled WGS sequence"/>
</dbReference>
<gene>
    <name evidence="2" type="ORF">ACFOW7_21015</name>
</gene>
<proteinExistence type="predicted"/>
<dbReference type="RefSeq" id="WP_378168378.1">
    <property type="nucleotide sequence ID" value="NZ_JBHSBU010000002.1"/>
</dbReference>
<comment type="caution">
    <text evidence="2">The sequence shown here is derived from an EMBL/GenBank/DDBJ whole genome shotgun (WGS) entry which is preliminary data.</text>
</comment>
<dbReference type="InterPro" id="IPR007655">
    <property type="entry name" value="Slam_C"/>
</dbReference>
<reference evidence="3" key="1">
    <citation type="journal article" date="2019" name="Int. J. Syst. Evol. Microbiol.">
        <title>The Global Catalogue of Microorganisms (GCM) 10K type strain sequencing project: providing services to taxonomists for standard genome sequencing and annotation.</title>
        <authorList>
            <consortium name="The Broad Institute Genomics Platform"/>
            <consortium name="The Broad Institute Genome Sequencing Center for Infectious Disease"/>
            <person name="Wu L."/>
            <person name="Ma J."/>
        </authorList>
    </citation>
    <scope>NUCLEOTIDE SEQUENCE [LARGE SCALE GENOMIC DNA]</scope>
    <source>
        <strain evidence="3">LMG 29894</strain>
    </source>
</reference>
<feature type="domain" description="Surface lipoprotein assembly modifier C-terminal" evidence="1">
    <location>
        <begin position="143"/>
        <end position="423"/>
    </location>
</feature>
<evidence type="ECO:0000313" key="2">
    <source>
        <dbReference type="EMBL" id="MFC4161823.1"/>
    </source>
</evidence>
<sequence length="432" mass="48082">MGWLAWLAATATLAAIPEVEQAKRLIAAGKQQQAFELLSPQATEHAGEVEFDYLLGLAANDTGKPTQAVFAMERVLAQQPDNLLARLELARAQFMLGELEPARANFEAVKAKNPPASAIPTIDRYLKAIAARQTAPSRSNRRIYAQLGFGHDSNVNSATAESQVALPIFGGLTFDIASDGRKRSDDFANLSAGFNYLHRVDRELAWLFGGAAALRRNFDQQEFDTDSYDFSLGPAFERNDQLWLLTAQAGHFRLDGRSYRNHAGLTGQWIKNLTGTQQLILFGQAAKLRYPGQSVRDGRRLIAGAAYSQRSDSGSNGFAGLFGGREQVEDRRFDALSFRSLGLRAGTEQVINDRLKLLLSASYEDRSYRGQEVLFLKKRHDKQTDARVGLSYAFDKRWSLLPLLNYTRNSSNITINDYTRTVFELAVRADFE</sequence>
<dbReference type="EMBL" id="JBHSBU010000002">
    <property type="protein sequence ID" value="MFC4161823.1"/>
    <property type="molecule type" value="Genomic_DNA"/>
</dbReference>
<dbReference type="SUPFAM" id="SSF48452">
    <property type="entry name" value="TPR-like"/>
    <property type="match status" value="1"/>
</dbReference>
<dbReference type="Gene3D" id="1.25.40.10">
    <property type="entry name" value="Tetratricopeptide repeat domain"/>
    <property type="match status" value="1"/>
</dbReference>
<name>A0ABV8MU39_9NEIS</name>
<keyword evidence="3" id="KW-1185">Reference proteome</keyword>
<keyword evidence="2" id="KW-0449">Lipoprotein</keyword>
<dbReference type="Pfam" id="PF04575">
    <property type="entry name" value="SlipAM"/>
    <property type="match status" value="1"/>
</dbReference>
<dbReference type="InterPro" id="IPR011990">
    <property type="entry name" value="TPR-like_helical_dom_sf"/>
</dbReference>
<dbReference type="Pfam" id="PF14559">
    <property type="entry name" value="TPR_19"/>
    <property type="match status" value="1"/>
</dbReference>